<evidence type="ECO:0000313" key="3">
    <source>
        <dbReference type="Proteomes" id="UP000076798"/>
    </source>
</evidence>
<gene>
    <name evidence="2" type="ORF">SISSUDRAFT_390643</name>
</gene>
<sequence>MARDNGSPSPKTNLAESLVSKFDKLLALIENQNQLMEKQGHTLEKQREELEEQHKTIKKHTGMLETLEKDATKDDRPHEMRTMEDEQTWGALDKEALAKIKVTVDGWRDLMQISLVFVSTLLDQKSGNLQRLYI</sequence>
<evidence type="ECO:0000313" key="2">
    <source>
        <dbReference type="EMBL" id="KZT33681.1"/>
    </source>
</evidence>
<protein>
    <submittedName>
        <fullName evidence="2">Uncharacterized protein</fullName>
    </submittedName>
</protein>
<keyword evidence="3" id="KW-1185">Reference proteome</keyword>
<organism evidence="2 3">
    <name type="scientific">Sistotremastrum suecicum HHB10207 ss-3</name>
    <dbReference type="NCBI Taxonomy" id="1314776"/>
    <lineage>
        <taxon>Eukaryota</taxon>
        <taxon>Fungi</taxon>
        <taxon>Dikarya</taxon>
        <taxon>Basidiomycota</taxon>
        <taxon>Agaricomycotina</taxon>
        <taxon>Agaricomycetes</taxon>
        <taxon>Sistotremastrales</taxon>
        <taxon>Sistotremastraceae</taxon>
        <taxon>Sistotremastrum</taxon>
    </lineage>
</organism>
<evidence type="ECO:0000256" key="1">
    <source>
        <dbReference type="SAM" id="MobiDB-lite"/>
    </source>
</evidence>
<dbReference type="Proteomes" id="UP000076798">
    <property type="component" value="Unassembled WGS sequence"/>
</dbReference>
<proteinExistence type="predicted"/>
<feature type="compositionally biased region" description="Basic and acidic residues" evidence="1">
    <location>
        <begin position="66"/>
        <end position="84"/>
    </location>
</feature>
<accession>A0A165YWF3</accession>
<dbReference type="EMBL" id="KV428225">
    <property type="protein sequence ID" value="KZT33681.1"/>
    <property type="molecule type" value="Genomic_DNA"/>
</dbReference>
<reference evidence="2 3" key="1">
    <citation type="journal article" date="2016" name="Mol. Biol. Evol.">
        <title>Comparative Genomics of Early-Diverging Mushroom-Forming Fungi Provides Insights into the Origins of Lignocellulose Decay Capabilities.</title>
        <authorList>
            <person name="Nagy L.G."/>
            <person name="Riley R."/>
            <person name="Tritt A."/>
            <person name="Adam C."/>
            <person name="Daum C."/>
            <person name="Floudas D."/>
            <person name="Sun H."/>
            <person name="Yadav J.S."/>
            <person name="Pangilinan J."/>
            <person name="Larsson K.H."/>
            <person name="Matsuura K."/>
            <person name="Barry K."/>
            <person name="Labutti K."/>
            <person name="Kuo R."/>
            <person name="Ohm R.A."/>
            <person name="Bhattacharya S.S."/>
            <person name="Shirouzu T."/>
            <person name="Yoshinaga Y."/>
            <person name="Martin F.M."/>
            <person name="Grigoriev I.V."/>
            <person name="Hibbett D.S."/>
        </authorList>
    </citation>
    <scope>NUCLEOTIDE SEQUENCE [LARGE SCALE GENOMIC DNA]</scope>
    <source>
        <strain evidence="2 3">HHB10207 ss-3</strain>
    </source>
</reference>
<feature type="region of interest" description="Disordered" evidence="1">
    <location>
        <begin position="57"/>
        <end position="85"/>
    </location>
</feature>
<name>A0A165YWF3_9AGAM</name>
<dbReference type="AlphaFoldDB" id="A0A165YWF3"/>
<dbReference type="OrthoDB" id="2910053at2759"/>